<evidence type="ECO:0000256" key="6">
    <source>
        <dbReference type="ARBA" id="ARBA00022842"/>
    </source>
</evidence>
<organism evidence="9 10">
    <name type="scientific">Desulfamplus magnetovallimortis</name>
    <dbReference type="NCBI Taxonomy" id="1246637"/>
    <lineage>
        <taxon>Bacteria</taxon>
        <taxon>Pseudomonadati</taxon>
        <taxon>Thermodesulfobacteriota</taxon>
        <taxon>Desulfobacteria</taxon>
        <taxon>Desulfobacterales</taxon>
        <taxon>Desulfobacteraceae</taxon>
        <taxon>Desulfamplus</taxon>
    </lineage>
</organism>
<evidence type="ECO:0000313" key="9">
    <source>
        <dbReference type="EMBL" id="SLM28428.1"/>
    </source>
</evidence>
<keyword evidence="10" id="KW-1185">Reference proteome</keyword>
<keyword evidence="3" id="KW-0540">Nuclease</keyword>
<name>A0A1W1H7T0_9BACT</name>
<gene>
    <name evidence="9" type="ORF">MTBBW1_1340001</name>
</gene>
<evidence type="ECO:0000313" key="10">
    <source>
        <dbReference type="Proteomes" id="UP000191931"/>
    </source>
</evidence>
<dbReference type="Pfam" id="PF01850">
    <property type="entry name" value="PIN"/>
    <property type="match status" value="1"/>
</dbReference>
<evidence type="ECO:0000256" key="7">
    <source>
        <dbReference type="ARBA" id="ARBA00038093"/>
    </source>
</evidence>
<dbReference type="CDD" id="cd09881">
    <property type="entry name" value="PIN_VapC4-5_FitB-like"/>
    <property type="match status" value="1"/>
</dbReference>
<evidence type="ECO:0000256" key="3">
    <source>
        <dbReference type="ARBA" id="ARBA00022722"/>
    </source>
</evidence>
<dbReference type="EMBL" id="FWEV01000040">
    <property type="protein sequence ID" value="SLM28428.1"/>
    <property type="molecule type" value="Genomic_DNA"/>
</dbReference>
<keyword evidence="4" id="KW-0479">Metal-binding</keyword>
<dbReference type="GO" id="GO:0046872">
    <property type="term" value="F:metal ion binding"/>
    <property type="evidence" value="ECO:0007669"/>
    <property type="project" value="UniProtKB-KW"/>
</dbReference>
<dbReference type="Gene3D" id="3.40.50.1010">
    <property type="entry name" value="5'-nuclease"/>
    <property type="match status" value="1"/>
</dbReference>
<keyword evidence="6" id="KW-0460">Magnesium</keyword>
<comment type="cofactor">
    <cofactor evidence="1">
        <name>Mg(2+)</name>
        <dbReference type="ChEBI" id="CHEBI:18420"/>
    </cofactor>
</comment>
<dbReference type="GO" id="GO:0004518">
    <property type="term" value="F:nuclease activity"/>
    <property type="evidence" value="ECO:0007669"/>
    <property type="project" value="UniProtKB-KW"/>
</dbReference>
<accession>A0A1W1H7T0</accession>
<dbReference type="InterPro" id="IPR029060">
    <property type="entry name" value="PIN-like_dom_sf"/>
</dbReference>
<dbReference type="RefSeq" id="WP_080804747.1">
    <property type="nucleotide sequence ID" value="NZ_LT828548.1"/>
</dbReference>
<reference evidence="9 10" key="1">
    <citation type="submission" date="2017-03" db="EMBL/GenBank/DDBJ databases">
        <authorList>
            <person name="Afonso C.L."/>
            <person name="Miller P.J."/>
            <person name="Scott M.A."/>
            <person name="Spackman E."/>
            <person name="Goraichik I."/>
            <person name="Dimitrov K.M."/>
            <person name="Suarez D.L."/>
            <person name="Swayne D.E."/>
        </authorList>
    </citation>
    <scope>NUCLEOTIDE SEQUENCE [LARGE SCALE GENOMIC DNA]</scope>
    <source>
        <strain evidence="9">PRJEB14757</strain>
    </source>
</reference>
<evidence type="ECO:0000259" key="8">
    <source>
        <dbReference type="Pfam" id="PF01850"/>
    </source>
</evidence>
<proteinExistence type="inferred from homology"/>
<dbReference type="GO" id="GO:0016787">
    <property type="term" value="F:hydrolase activity"/>
    <property type="evidence" value="ECO:0007669"/>
    <property type="project" value="UniProtKB-KW"/>
</dbReference>
<evidence type="ECO:0000256" key="2">
    <source>
        <dbReference type="ARBA" id="ARBA00022649"/>
    </source>
</evidence>
<protein>
    <submittedName>
        <fullName evidence="9">PilT-like protein</fullName>
    </submittedName>
</protein>
<sequence length="149" mass="17622">MKRYLLDTNICVKYLNGSRKKAEKRSITEQYIFEKINKIKDITDLYLSQAVDAELRFGAEKSQNRDKNLQRIEVFEEAFPVLKIDDDVWDYYVKLRTELSRVGKTIHDMELLIAATAIRYDLVLVSNDNDMNNLDFLTYEKVERESWVA</sequence>
<evidence type="ECO:0000256" key="1">
    <source>
        <dbReference type="ARBA" id="ARBA00001946"/>
    </source>
</evidence>
<dbReference type="PANTHER" id="PTHR33653:SF1">
    <property type="entry name" value="RIBONUCLEASE VAPC2"/>
    <property type="match status" value="1"/>
</dbReference>
<evidence type="ECO:0000256" key="4">
    <source>
        <dbReference type="ARBA" id="ARBA00022723"/>
    </source>
</evidence>
<dbReference type="AlphaFoldDB" id="A0A1W1H7T0"/>
<feature type="domain" description="PIN" evidence="8">
    <location>
        <begin position="4"/>
        <end position="136"/>
    </location>
</feature>
<dbReference type="Proteomes" id="UP000191931">
    <property type="component" value="Unassembled WGS sequence"/>
</dbReference>
<dbReference type="InterPro" id="IPR002716">
    <property type="entry name" value="PIN_dom"/>
</dbReference>
<evidence type="ECO:0000256" key="5">
    <source>
        <dbReference type="ARBA" id="ARBA00022801"/>
    </source>
</evidence>
<dbReference type="InterPro" id="IPR050556">
    <property type="entry name" value="Type_II_TA_system_RNase"/>
</dbReference>
<dbReference type="STRING" id="1246637.MTBBW1_1340001"/>
<dbReference type="OrthoDB" id="5458135at2"/>
<comment type="similarity">
    <text evidence="7">Belongs to the PINc/VapC protein family.</text>
</comment>
<dbReference type="SUPFAM" id="SSF88723">
    <property type="entry name" value="PIN domain-like"/>
    <property type="match status" value="1"/>
</dbReference>
<dbReference type="PANTHER" id="PTHR33653">
    <property type="entry name" value="RIBONUCLEASE VAPC2"/>
    <property type="match status" value="1"/>
</dbReference>
<keyword evidence="5" id="KW-0378">Hydrolase</keyword>
<keyword evidence="2" id="KW-1277">Toxin-antitoxin system</keyword>